<sequence length="89" mass="10019">MSSPSATSGTKDPDDIQRRERSESFDLSRPNMSLRRMVLGAGSRARAGVVFGGELQSWRGDGLRRRRGGRRGRRNRERGTPSPPPRRQK</sequence>
<feature type="compositionally biased region" description="Basic and acidic residues" evidence="1">
    <location>
        <begin position="11"/>
        <end position="26"/>
    </location>
</feature>
<proteinExistence type="predicted"/>
<comment type="caution">
    <text evidence="2">The sequence shown here is derived from an EMBL/GenBank/DDBJ whole genome shotgun (WGS) entry which is preliminary data.</text>
</comment>
<dbReference type="EMBL" id="JAUYZG010000001">
    <property type="protein sequence ID" value="KAK2917005.1"/>
    <property type="molecule type" value="Genomic_DNA"/>
</dbReference>
<evidence type="ECO:0000313" key="2">
    <source>
        <dbReference type="EMBL" id="KAK2917005.1"/>
    </source>
</evidence>
<name>A0AA88U114_9TELE</name>
<protein>
    <submittedName>
        <fullName evidence="2">Uncharacterized protein</fullName>
    </submittedName>
</protein>
<reference evidence="2" key="1">
    <citation type="submission" date="2023-08" db="EMBL/GenBank/DDBJ databases">
        <title>Chromosome-level Genome Assembly of mud carp (Cirrhinus molitorella).</title>
        <authorList>
            <person name="Liu H."/>
        </authorList>
    </citation>
    <scope>NUCLEOTIDE SEQUENCE</scope>
    <source>
        <strain evidence="2">Prfri</strain>
        <tissue evidence="2">Muscle</tissue>
    </source>
</reference>
<evidence type="ECO:0000313" key="3">
    <source>
        <dbReference type="Proteomes" id="UP001187343"/>
    </source>
</evidence>
<organism evidence="2 3">
    <name type="scientific">Cirrhinus molitorella</name>
    <name type="common">mud carp</name>
    <dbReference type="NCBI Taxonomy" id="172907"/>
    <lineage>
        <taxon>Eukaryota</taxon>
        <taxon>Metazoa</taxon>
        <taxon>Chordata</taxon>
        <taxon>Craniata</taxon>
        <taxon>Vertebrata</taxon>
        <taxon>Euteleostomi</taxon>
        <taxon>Actinopterygii</taxon>
        <taxon>Neopterygii</taxon>
        <taxon>Teleostei</taxon>
        <taxon>Ostariophysi</taxon>
        <taxon>Cypriniformes</taxon>
        <taxon>Cyprinidae</taxon>
        <taxon>Labeoninae</taxon>
        <taxon>Labeonini</taxon>
        <taxon>Cirrhinus</taxon>
    </lineage>
</organism>
<gene>
    <name evidence="2" type="ORF">Q8A67_001379</name>
</gene>
<keyword evidence="3" id="KW-1185">Reference proteome</keyword>
<dbReference type="Proteomes" id="UP001187343">
    <property type="component" value="Unassembled WGS sequence"/>
</dbReference>
<dbReference type="AlphaFoldDB" id="A0AA88U114"/>
<feature type="region of interest" description="Disordered" evidence="1">
    <location>
        <begin position="51"/>
        <end position="89"/>
    </location>
</feature>
<feature type="compositionally biased region" description="Basic residues" evidence="1">
    <location>
        <begin position="64"/>
        <end position="76"/>
    </location>
</feature>
<feature type="region of interest" description="Disordered" evidence="1">
    <location>
        <begin position="1"/>
        <end position="29"/>
    </location>
</feature>
<accession>A0AA88U114</accession>
<evidence type="ECO:0000256" key="1">
    <source>
        <dbReference type="SAM" id="MobiDB-lite"/>
    </source>
</evidence>
<feature type="compositionally biased region" description="Polar residues" evidence="1">
    <location>
        <begin position="1"/>
        <end position="10"/>
    </location>
</feature>